<evidence type="ECO:0000256" key="2">
    <source>
        <dbReference type="ARBA" id="ARBA00022679"/>
    </source>
</evidence>
<dbReference type="EMBL" id="JANYMP010000006">
    <property type="protein sequence ID" value="MCS7478256.1"/>
    <property type="molecule type" value="Genomic_DNA"/>
</dbReference>
<dbReference type="Pfam" id="PF06325">
    <property type="entry name" value="PrmA"/>
    <property type="match status" value="1"/>
</dbReference>
<keyword evidence="4" id="KW-1185">Reference proteome</keyword>
<evidence type="ECO:0000313" key="3">
    <source>
        <dbReference type="EMBL" id="MCS7478256.1"/>
    </source>
</evidence>
<protein>
    <submittedName>
        <fullName evidence="3">50S ribosomal protein L11 methyltransferase</fullName>
    </submittedName>
</protein>
<sequence>MSAVPLPGSAWTAWHRLGAALTASPGVHRPSEFSALLASTLSDVWGRTVLDAGSGAGLIAVAALSAGASHVVALDRDPVALQDTAANVERLLGAAARDRLSLWQADFTQLGVLDADVLAVNPPQRPAHLLDLVEPEHRHLHEGGGHDGLDGVRLVLTHARCHEVRTTAADALPLDALRRTPRRLTTASLPVHPSWTPLVHAEETKVSVWAFDRSTR</sequence>
<dbReference type="PANTHER" id="PTHR43648:SF1">
    <property type="entry name" value="ELECTRON TRANSFER FLAVOPROTEIN BETA SUBUNIT LYSINE METHYLTRANSFERASE"/>
    <property type="match status" value="1"/>
</dbReference>
<keyword evidence="3" id="KW-0689">Ribosomal protein</keyword>
<dbReference type="InterPro" id="IPR050078">
    <property type="entry name" value="Ribosomal_L11_MeTrfase_PrmA"/>
</dbReference>
<keyword evidence="3" id="KW-0687">Ribonucleoprotein</keyword>
<dbReference type="PANTHER" id="PTHR43648">
    <property type="entry name" value="ELECTRON TRANSFER FLAVOPROTEIN BETA SUBUNIT LYSINE METHYLTRANSFERASE"/>
    <property type="match status" value="1"/>
</dbReference>
<evidence type="ECO:0000256" key="1">
    <source>
        <dbReference type="ARBA" id="ARBA00022603"/>
    </source>
</evidence>
<dbReference type="CDD" id="cd02440">
    <property type="entry name" value="AdoMet_MTases"/>
    <property type="match status" value="1"/>
</dbReference>
<accession>A0A9X2VKL4</accession>
<dbReference type="GO" id="GO:0016279">
    <property type="term" value="F:protein-lysine N-methyltransferase activity"/>
    <property type="evidence" value="ECO:0007669"/>
    <property type="project" value="TreeGrafter"/>
</dbReference>
<organism evidence="3 4">
    <name type="scientific">Umezawaea endophytica</name>
    <dbReference type="NCBI Taxonomy" id="1654476"/>
    <lineage>
        <taxon>Bacteria</taxon>
        <taxon>Bacillati</taxon>
        <taxon>Actinomycetota</taxon>
        <taxon>Actinomycetes</taxon>
        <taxon>Pseudonocardiales</taxon>
        <taxon>Pseudonocardiaceae</taxon>
        <taxon>Umezawaea</taxon>
    </lineage>
</organism>
<comment type="caution">
    <text evidence="3">The sequence shown here is derived from an EMBL/GenBank/DDBJ whole genome shotgun (WGS) entry which is preliminary data.</text>
</comment>
<dbReference type="RefSeq" id="WP_259623755.1">
    <property type="nucleotide sequence ID" value="NZ_JANYMP010000006.1"/>
</dbReference>
<dbReference type="GO" id="GO:0032259">
    <property type="term" value="P:methylation"/>
    <property type="evidence" value="ECO:0007669"/>
    <property type="project" value="UniProtKB-KW"/>
</dbReference>
<gene>
    <name evidence="3" type="ORF">NZH93_15460</name>
</gene>
<dbReference type="Proteomes" id="UP001141259">
    <property type="component" value="Unassembled WGS sequence"/>
</dbReference>
<keyword evidence="2" id="KW-0808">Transferase</keyword>
<name>A0A9X2VKL4_9PSEU</name>
<dbReference type="AlphaFoldDB" id="A0A9X2VKL4"/>
<evidence type="ECO:0000313" key="4">
    <source>
        <dbReference type="Proteomes" id="UP001141259"/>
    </source>
</evidence>
<keyword evidence="1 3" id="KW-0489">Methyltransferase</keyword>
<dbReference type="SUPFAM" id="SSF53335">
    <property type="entry name" value="S-adenosyl-L-methionine-dependent methyltransferases"/>
    <property type="match status" value="1"/>
</dbReference>
<proteinExistence type="predicted"/>
<dbReference type="Gene3D" id="3.40.50.150">
    <property type="entry name" value="Vaccinia Virus protein VP39"/>
    <property type="match status" value="1"/>
</dbReference>
<reference evidence="3" key="1">
    <citation type="submission" date="2022-08" db="EMBL/GenBank/DDBJ databases">
        <authorList>
            <person name="Tistechok S."/>
            <person name="Samborskyy M."/>
            <person name="Roman I."/>
        </authorList>
    </citation>
    <scope>NUCLEOTIDE SEQUENCE</scope>
    <source>
        <strain evidence="3">DSM 103496</strain>
    </source>
</reference>
<dbReference type="InterPro" id="IPR029063">
    <property type="entry name" value="SAM-dependent_MTases_sf"/>
</dbReference>
<dbReference type="GO" id="GO:0005840">
    <property type="term" value="C:ribosome"/>
    <property type="evidence" value="ECO:0007669"/>
    <property type="project" value="UniProtKB-KW"/>
</dbReference>